<sequence>CSAGATRNRHTTWDERGGPSGAAPPPLTRSRSMAVPRNGWSPPTV</sequence>
<evidence type="ECO:0000256" key="1">
    <source>
        <dbReference type="SAM" id="MobiDB-lite"/>
    </source>
</evidence>
<reference evidence="2" key="1">
    <citation type="submission" date="2020-02" db="EMBL/GenBank/DDBJ databases">
        <authorList>
            <person name="Meier V. D."/>
        </authorList>
    </citation>
    <scope>NUCLEOTIDE SEQUENCE</scope>
    <source>
        <strain evidence="2">AVDCRST_MAG73</strain>
    </source>
</reference>
<protein>
    <submittedName>
        <fullName evidence="2">Uncharacterized protein</fullName>
    </submittedName>
</protein>
<name>A0A6J4TNA4_9BACT</name>
<feature type="region of interest" description="Disordered" evidence="1">
    <location>
        <begin position="1"/>
        <end position="45"/>
    </location>
</feature>
<gene>
    <name evidence="2" type="ORF">AVDCRST_MAG73-489</name>
</gene>
<organism evidence="2">
    <name type="scientific">uncultured Thermomicrobiales bacterium</name>
    <dbReference type="NCBI Taxonomy" id="1645740"/>
    <lineage>
        <taxon>Bacteria</taxon>
        <taxon>Pseudomonadati</taxon>
        <taxon>Thermomicrobiota</taxon>
        <taxon>Thermomicrobia</taxon>
        <taxon>Thermomicrobiales</taxon>
        <taxon>environmental samples</taxon>
    </lineage>
</organism>
<proteinExistence type="predicted"/>
<dbReference type="AlphaFoldDB" id="A0A6J4TNA4"/>
<accession>A0A6J4TNA4</accession>
<feature type="non-terminal residue" evidence="2">
    <location>
        <position position="1"/>
    </location>
</feature>
<feature type="non-terminal residue" evidence="2">
    <location>
        <position position="45"/>
    </location>
</feature>
<evidence type="ECO:0000313" key="2">
    <source>
        <dbReference type="EMBL" id="CAA9527023.1"/>
    </source>
</evidence>
<dbReference type="EMBL" id="CADCWE010000034">
    <property type="protein sequence ID" value="CAA9527023.1"/>
    <property type="molecule type" value="Genomic_DNA"/>
</dbReference>